<proteinExistence type="inferred from homology"/>
<sequence>MLGEKIKRKQAGILTYGMTPPKESNGAERIAEIATLQQERLANIPIDGLILYDVQEESERIEENRPFPFMRTVDPFEFSERYLDRLEIPKIVYRCVGKHTIPSLYSFITAKPGQSRYSVYVGPSSSKERVQTSLGDAYQWSKQINEDLVLGGVVIPERHMVKNDEHIRINTKVKQGCQYFISQATFNVEASKNFLSDYYYHCKQHELEFVPILFNLAPCGSLKTLEFMKWLGISIPKWLDNDLKHSRDVLERSVRESQKIFEELYYFGLEKGIPIGCSVESLSTRKVEIEASIELLNNISSFMKNADRSTSIAANQ</sequence>
<evidence type="ECO:0000256" key="3">
    <source>
        <dbReference type="ARBA" id="ARBA00022630"/>
    </source>
</evidence>
<comment type="pathway">
    <text evidence="2 6">One-carbon metabolism; tetrahydrofolate interconversion.</text>
</comment>
<dbReference type="InterPro" id="IPR003171">
    <property type="entry name" value="Mehydrof_redctse-like"/>
</dbReference>
<dbReference type="InterPro" id="IPR029041">
    <property type="entry name" value="FAD-linked_oxidoreductase-like"/>
</dbReference>
<protein>
    <recommendedName>
        <fullName evidence="6">Methylenetetrahydrofolate reductase</fullName>
    </recommendedName>
</protein>
<dbReference type="SUPFAM" id="SSF51730">
    <property type="entry name" value="FAD-linked oxidoreductase"/>
    <property type="match status" value="1"/>
</dbReference>
<dbReference type="EMBL" id="JBHUHO010000047">
    <property type="protein sequence ID" value="MFD2117859.1"/>
    <property type="molecule type" value="Genomic_DNA"/>
</dbReference>
<dbReference type="Pfam" id="PF02219">
    <property type="entry name" value="MTHFR"/>
    <property type="match status" value="1"/>
</dbReference>
<dbReference type="Gene3D" id="3.20.20.220">
    <property type="match status" value="1"/>
</dbReference>
<keyword evidence="5 6" id="KW-0560">Oxidoreductase</keyword>
<evidence type="ECO:0000256" key="6">
    <source>
        <dbReference type="RuleBase" id="RU003862"/>
    </source>
</evidence>
<evidence type="ECO:0000313" key="7">
    <source>
        <dbReference type="EMBL" id="MFD2117859.1"/>
    </source>
</evidence>
<keyword evidence="4 6" id="KW-0274">FAD</keyword>
<organism evidence="7 8">
    <name type="scientific">Paenibacillus yanchengensis</name>
    <dbReference type="NCBI Taxonomy" id="2035833"/>
    <lineage>
        <taxon>Bacteria</taxon>
        <taxon>Bacillati</taxon>
        <taxon>Bacillota</taxon>
        <taxon>Bacilli</taxon>
        <taxon>Bacillales</taxon>
        <taxon>Paenibacillaceae</taxon>
        <taxon>Paenibacillus</taxon>
    </lineage>
</organism>
<dbReference type="RefSeq" id="WP_377775207.1">
    <property type="nucleotide sequence ID" value="NZ_JBHUHO010000047.1"/>
</dbReference>
<accession>A0ABW4YQU6</accession>
<comment type="caution">
    <text evidence="7">The sequence shown here is derived from an EMBL/GenBank/DDBJ whole genome shotgun (WGS) entry which is preliminary data.</text>
</comment>
<comment type="cofactor">
    <cofactor evidence="1 6">
        <name>FAD</name>
        <dbReference type="ChEBI" id="CHEBI:57692"/>
    </cofactor>
</comment>
<evidence type="ECO:0000256" key="1">
    <source>
        <dbReference type="ARBA" id="ARBA00001974"/>
    </source>
</evidence>
<keyword evidence="3 6" id="KW-0285">Flavoprotein</keyword>
<evidence type="ECO:0000256" key="2">
    <source>
        <dbReference type="ARBA" id="ARBA00004777"/>
    </source>
</evidence>
<evidence type="ECO:0000256" key="4">
    <source>
        <dbReference type="ARBA" id="ARBA00022827"/>
    </source>
</evidence>
<evidence type="ECO:0000313" key="8">
    <source>
        <dbReference type="Proteomes" id="UP001597362"/>
    </source>
</evidence>
<reference evidence="8" key="1">
    <citation type="journal article" date="2019" name="Int. J. Syst. Evol. Microbiol.">
        <title>The Global Catalogue of Microorganisms (GCM) 10K type strain sequencing project: providing services to taxonomists for standard genome sequencing and annotation.</title>
        <authorList>
            <consortium name="The Broad Institute Genomics Platform"/>
            <consortium name="The Broad Institute Genome Sequencing Center for Infectious Disease"/>
            <person name="Wu L."/>
            <person name="Ma J."/>
        </authorList>
    </citation>
    <scope>NUCLEOTIDE SEQUENCE [LARGE SCALE GENOMIC DNA]</scope>
    <source>
        <strain evidence="8">GH52</strain>
    </source>
</reference>
<dbReference type="Proteomes" id="UP001597362">
    <property type="component" value="Unassembled WGS sequence"/>
</dbReference>
<evidence type="ECO:0000256" key="5">
    <source>
        <dbReference type="ARBA" id="ARBA00023002"/>
    </source>
</evidence>
<comment type="similarity">
    <text evidence="6">Belongs to the methylenetetrahydrofolate reductase family.</text>
</comment>
<gene>
    <name evidence="7" type="ORF">ACFSJH_19175</name>
</gene>
<keyword evidence="8" id="KW-1185">Reference proteome</keyword>
<name>A0ABW4YQU6_9BACL</name>